<reference evidence="2" key="1">
    <citation type="submission" date="2022-07" db="EMBL/GenBank/DDBJ databases">
        <title>Phylogenomic reconstructions and comparative analyses of Kickxellomycotina fungi.</title>
        <authorList>
            <person name="Reynolds N.K."/>
            <person name="Stajich J.E."/>
            <person name="Barry K."/>
            <person name="Grigoriev I.V."/>
            <person name="Crous P."/>
            <person name="Smith M.E."/>
        </authorList>
    </citation>
    <scope>NUCLEOTIDE SEQUENCE</scope>
    <source>
        <strain evidence="2">NRRL 1566</strain>
    </source>
</reference>
<evidence type="ECO:0000313" key="2">
    <source>
        <dbReference type="EMBL" id="KAJ2851662.1"/>
    </source>
</evidence>
<name>A0A9W8IGF8_9FUNG</name>
<organism evidence="2 3">
    <name type="scientific">Coemansia brasiliensis</name>
    <dbReference type="NCBI Taxonomy" id="2650707"/>
    <lineage>
        <taxon>Eukaryota</taxon>
        <taxon>Fungi</taxon>
        <taxon>Fungi incertae sedis</taxon>
        <taxon>Zoopagomycota</taxon>
        <taxon>Kickxellomycotina</taxon>
        <taxon>Kickxellomycetes</taxon>
        <taxon>Kickxellales</taxon>
        <taxon>Kickxellaceae</taxon>
        <taxon>Coemansia</taxon>
    </lineage>
</organism>
<evidence type="ECO:0000313" key="3">
    <source>
        <dbReference type="Proteomes" id="UP001139887"/>
    </source>
</evidence>
<dbReference type="OrthoDB" id="5538063at2759"/>
<dbReference type="EMBL" id="JANBUW010000010">
    <property type="protein sequence ID" value="KAJ2851662.1"/>
    <property type="molecule type" value="Genomic_DNA"/>
</dbReference>
<keyword evidence="3" id="KW-1185">Reference proteome</keyword>
<protein>
    <submittedName>
        <fullName evidence="2">Uncharacterized protein</fullName>
    </submittedName>
</protein>
<sequence length="182" mass="19627">MKAVFFVLNALAGLAMGDCAARLRVTRDATVGFNGIMCNNDTVPCSSIPQGLQNTLMSFRGNRDYERILLGFDLPLNNVQKCILHIPPPTEAAADTTEVTVSTTDNIWDEATVNGFTKPLNADRVAAANVTKENGAVVDITHACANASNHKLSLFVDTTSSMITFNSLQSGSSDVFVLEYFF</sequence>
<evidence type="ECO:0000256" key="1">
    <source>
        <dbReference type="SAM" id="SignalP"/>
    </source>
</evidence>
<accession>A0A9W8IGF8</accession>
<proteinExistence type="predicted"/>
<dbReference type="Proteomes" id="UP001139887">
    <property type="component" value="Unassembled WGS sequence"/>
</dbReference>
<comment type="caution">
    <text evidence="2">The sequence shown here is derived from an EMBL/GenBank/DDBJ whole genome shotgun (WGS) entry which is preliminary data.</text>
</comment>
<dbReference type="AlphaFoldDB" id="A0A9W8IGF8"/>
<feature type="chain" id="PRO_5040929529" evidence="1">
    <location>
        <begin position="18"/>
        <end position="182"/>
    </location>
</feature>
<feature type="signal peptide" evidence="1">
    <location>
        <begin position="1"/>
        <end position="17"/>
    </location>
</feature>
<keyword evidence="1" id="KW-0732">Signal</keyword>
<gene>
    <name evidence="2" type="ORF">IWW36_000985</name>
</gene>